<feature type="domain" description="N-acetyltransferase" evidence="1">
    <location>
        <begin position="8"/>
        <end position="170"/>
    </location>
</feature>
<dbReference type="InterPro" id="IPR016181">
    <property type="entry name" value="Acyl_CoA_acyltransferase"/>
</dbReference>
<dbReference type="InterPro" id="IPR000182">
    <property type="entry name" value="GNAT_dom"/>
</dbReference>
<evidence type="ECO:0000313" key="2">
    <source>
        <dbReference type="EMBL" id="RHD58633.1"/>
    </source>
</evidence>
<dbReference type="PANTHER" id="PTHR43792">
    <property type="entry name" value="GNAT FAMILY, PUTATIVE (AFU_ORTHOLOGUE AFUA_3G00765)-RELATED-RELATED"/>
    <property type="match status" value="1"/>
</dbReference>
<dbReference type="GO" id="GO:0016747">
    <property type="term" value="F:acyltransferase activity, transferring groups other than amino-acyl groups"/>
    <property type="evidence" value="ECO:0007669"/>
    <property type="project" value="InterPro"/>
</dbReference>
<gene>
    <name evidence="2" type="ORF">DW789_02255</name>
</gene>
<organism evidence="2 3">
    <name type="scientific">Phocaeicola plebeius</name>
    <dbReference type="NCBI Taxonomy" id="310297"/>
    <lineage>
        <taxon>Bacteria</taxon>
        <taxon>Pseudomonadati</taxon>
        <taxon>Bacteroidota</taxon>
        <taxon>Bacteroidia</taxon>
        <taxon>Bacteroidales</taxon>
        <taxon>Bacteroidaceae</taxon>
        <taxon>Phocaeicola</taxon>
    </lineage>
</organism>
<keyword evidence="2" id="KW-0808">Transferase</keyword>
<dbReference type="CDD" id="cd04301">
    <property type="entry name" value="NAT_SF"/>
    <property type="match status" value="1"/>
</dbReference>
<feature type="domain" description="N-acetyltransferase" evidence="1">
    <location>
        <begin position="188"/>
        <end position="342"/>
    </location>
</feature>
<sequence length="342" mass="39181">MIMETERLILRPWREEDALSLYKYAKNPAVGPIAGWPPHTSVENSREVIRDILSVPETYAVVLKETNEPVGSVGIMFGDSVHSADMQEGDAEIGYWIGVPHWGKGLIPEAVNRLLRRCFEELGVKRVWCGYYDGNTQSRRVMDKCGFKFHHTEEGKPSPLGDVRTEHFTLLTKEDFLKENCKETKLVYALRLLEEKDIPEMQHLFRSTVLNVNLKDYTKEEVADWASCGDDLLHWKELLSQHHFIGAFDEQDNMAGFSSMNKEGYLHSMFVHKDMQGRGVATQLLSEVEKMAKAYGVTEITSEVSLTAKSFFEQKGYKVVKSQKCRANQLELTNFVMCKRLF</sequence>
<dbReference type="Pfam" id="PF13302">
    <property type="entry name" value="Acetyltransf_3"/>
    <property type="match status" value="1"/>
</dbReference>
<dbReference type="SUPFAM" id="SSF55729">
    <property type="entry name" value="Acyl-CoA N-acyltransferases (Nat)"/>
    <property type="match status" value="2"/>
</dbReference>
<dbReference type="PROSITE" id="PS51186">
    <property type="entry name" value="GNAT"/>
    <property type="match status" value="2"/>
</dbReference>
<proteinExistence type="predicted"/>
<dbReference type="Pfam" id="PF13673">
    <property type="entry name" value="Acetyltransf_10"/>
    <property type="match status" value="1"/>
</dbReference>
<dbReference type="InterPro" id="IPR051531">
    <property type="entry name" value="N-acetyltransferase"/>
</dbReference>
<accession>A0A414G1V1</accession>
<dbReference type="AlphaFoldDB" id="A0A414G1V1"/>
<name>A0A414G1V1_9BACT</name>
<evidence type="ECO:0000313" key="3">
    <source>
        <dbReference type="Proteomes" id="UP000284361"/>
    </source>
</evidence>
<dbReference type="Proteomes" id="UP000284361">
    <property type="component" value="Unassembled WGS sequence"/>
</dbReference>
<evidence type="ECO:0000259" key="1">
    <source>
        <dbReference type="PROSITE" id="PS51186"/>
    </source>
</evidence>
<dbReference type="EMBL" id="QSJG01000002">
    <property type="protein sequence ID" value="RHD58633.1"/>
    <property type="molecule type" value="Genomic_DNA"/>
</dbReference>
<protein>
    <submittedName>
        <fullName evidence="2">GNAT family N-acetyltransferase</fullName>
    </submittedName>
</protein>
<comment type="caution">
    <text evidence="2">The sequence shown here is derived from an EMBL/GenBank/DDBJ whole genome shotgun (WGS) entry which is preliminary data.</text>
</comment>
<reference evidence="2 3" key="1">
    <citation type="submission" date="2018-08" db="EMBL/GenBank/DDBJ databases">
        <title>A genome reference for cultivated species of the human gut microbiota.</title>
        <authorList>
            <person name="Zou Y."/>
            <person name="Xue W."/>
            <person name="Luo G."/>
        </authorList>
    </citation>
    <scope>NUCLEOTIDE SEQUENCE [LARGE SCALE GENOMIC DNA]</scope>
    <source>
        <strain evidence="2 3">AM31-10</strain>
    </source>
</reference>
<dbReference type="Gene3D" id="3.40.630.30">
    <property type="match status" value="2"/>
</dbReference>